<name>A0A126UVT0_9RHOB</name>
<dbReference type="STRING" id="1579316.RC74_01890"/>
<sequence>MPINADGYLSHLKTFLDIRETSGKGNTPHYGQLCKAKERENLAENEILLADSDETTKERLKAKLTFSGRVLGLRLDACKNPLFHFLDDDGKRPWMRKCDFVLFQAHENRLKAYCIEFKKARTFIPASDVMLQLHAGEAWCHTLHKLISVYSNRDAQLEVSKYVFTDCQNPGPDLDPDGKYLKDYPDIRHYLFSELEGMALEDLENDTQKVIV</sequence>
<dbReference type="Proteomes" id="UP000070371">
    <property type="component" value="Chromosome"/>
</dbReference>
<dbReference type="EMBL" id="CP014327">
    <property type="protein sequence ID" value="AML50182.1"/>
    <property type="molecule type" value="Genomic_DNA"/>
</dbReference>
<gene>
    <name evidence="1" type="ORF">RC74_01890</name>
</gene>
<dbReference type="KEGG" id="hat:RC74_01890"/>
<reference evidence="1 2" key="1">
    <citation type="submission" date="2016-02" db="EMBL/GenBank/DDBJ databases">
        <title>Complete genome sequence of Halocynthiibacter arcticus PAMC 20958t from arctic marine sediment.</title>
        <authorList>
            <person name="Lee Y.M."/>
            <person name="Baek K."/>
            <person name="Lee H.K."/>
            <person name="Shin S.C."/>
        </authorList>
    </citation>
    <scope>NUCLEOTIDE SEQUENCE [LARGE SCALE GENOMIC DNA]</scope>
    <source>
        <strain evidence="1">PAMC 20958</strain>
    </source>
</reference>
<dbReference type="AlphaFoldDB" id="A0A126UVT0"/>
<protein>
    <submittedName>
        <fullName evidence="1">Uncharacterized protein</fullName>
    </submittedName>
</protein>
<keyword evidence="2" id="KW-1185">Reference proteome</keyword>
<accession>A0A126UVT0</accession>
<proteinExistence type="predicted"/>
<evidence type="ECO:0000313" key="1">
    <source>
        <dbReference type="EMBL" id="AML50182.1"/>
    </source>
</evidence>
<organism evidence="1 2">
    <name type="scientific">Falsihalocynthiibacter arcticus</name>
    <dbReference type="NCBI Taxonomy" id="1579316"/>
    <lineage>
        <taxon>Bacteria</taxon>
        <taxon>Pseudomonadati</taxon>
        <taxon>Pseudomonadota</taxon>
        <taxon>Alphaproteobacteria</taxon>
        <taxon>Rhodobacterales</taxon>
        <taxon>Roseobacteraceae</taxon>
        <taxon>Falsihalocynthiibacter</taxon>
    </lineage>
</organism>
<evidence type="ECO:0000313" key="2">
    <source>
        <dbReference type="Proteomes" id="UP000070371"/>
    </source>
</evidence>